<sequence>MGEYRTLIRSITGHITDFIVPLKCVGCKTLSTILCNQCKTRLFDECESCLFCKTAVGRGVCRTCTRTLYLSSIVSATSYKHQLAKTIITQYKYHGVRSLAGVMASMMTNALGASGGALHHPLVIPIPLHRLKERRRGFNQSELLAALIAKTASLPKIEKNVFVRTRKSPPQVTAASADEREKQVRGVFIVRDDTPIRGRDILLIDDVATTGATLKEAAKTLKNGGAENIHALIFARG</sequence>
<dbReference type="Proteomes" id="UP000176700">
    <property type="component" value="Unassembled WGS sequence"/>
</dbReference>
<proteinExistence type="inferred from homology"/>
<reference evidence="3 4" key="1">
    <citation type="journal article" date="2016" name="Nat. Commun.">
        <title>Thousands of microbial genomes shed light on interconnected biogeochemical processes in an aquifer system.</title>
        <authorList>
            <person name="Anantharaman K."/>
            <person name="Brown C.T."/>
            <person name="Hug L.A."/>
            <person name="Sharon I."/>
            <person name="Castelle C.J."/>
            <person name="Probst A.J."/>
            <person name="Thomas B.C."/>
            <person name="Singh A."/>
            <person name="Wilkins M.J."/>
            <person name="Karaoz U."/>
            <person name="Brodie E.L."/>
            <person name="Williams K.H."/>
            <person name="Hubbard S.S."/>
            <person name="Banfield J.F."/>
        </authorList>
    </citation>
    <scope>NUCLEOTIDE SEQUENCE [LARGE SCALE GENOMIC DNA]</scope>
</reference>
<dbReference type="PANTHER" id="PTHR47505:SF1">
    <property type="entry name" value="DNA UTILIZATION PROTEIN YHGH"/>
    <property type="match status" value="1"/>
</dbReference>
<evidence type="ECO:0000313" key="4">
    <source>
        <dbReference type="Proteomes" id="UP000176700"/>
    </source>
</evidence>
<comment type="similarity">
    <text evidence="1">Belongs to the ComF/GntX family.</text>
</comment>
<dbReference type="CDD" id="cd06223">
    <property type="entry name" value="PRTases_typeI"/>
    <property type="match status" value="1"/>
</dbReference>
<dbReference type="Pfam" id="PF00156">
    <property type="entry name" value="Pribosyltran"/>
    <property type="match status" value="1"/>
</dbReference>
<dbReference type="SUPFAM" id="SSF53271">
    <property type="entry name" value="PRTase-like"/>
    <property type="match status" value="1"/>
</dbReference>
<dbReference type="PANTHER" id="PTHR47505">
    <property type="entry name" value="DNA UTILIZATION PROTEIN YHGH"/>
    <property type="match status" value="1"/>
</dbReference>
<feature type="domain" description="Phosphoribosyltransferase" evidence="2">
    <location>
        <begin position="152"/>
        <end position="235"/>
    </location>
</feature>
<dbReference type="InterPro" id="IPR000836">
    <property type="entry name" value="PRTase_dom"/>
</dbReference>
<dbReference type="InterPro" id="IPR051910">
    <property type="entry name" value="ComF/GntX_DNA_util-trans"/>
</dbReference>
<evidence type="ECO:0000313" key="3">
    <source>
        <dbReference type="EMBL" id="OGZ43648.1"/>
    </source>
</evidence>
<protein>
    <recommendedName>
        <fullName evidence="2">Phosphoribosyltransferase domain-containing protein</fullName>
    </recommendedName>
</protein>
<dbReference type="Gene3D" id="3.40.50.2020">
    <property type="match status" value="1"/>
</dbReference>
<dbReference type="EMBL" id="MHNI01000004">
    <property type="protein sequence ID" value="OGZ43648.1"/>
    <property type="molecule type" value="Genomic_DNA"/>
</dbReference>
<evidence type="ECO:0000256" key="1">
    <source>
        <dbReference type="ARBA" id="ARBA00008007"/>
    </source>
</evidence>
<evidence type="ECO:0000259" key="2">
    <source>
        <dbReference type="Pfam" id="PF00156"/>
    </source>
</evidence>
<dbReference type="AlphaFoldDB" id="A0A1G2G1C4"/>
<organism evidence="3 4">
    <name type="scientific">Candidatus Ryanbacteria bacterium RIFCSPHIGHO2_01_45_13</name>
    <dbReference type="NCBI Taxonomy" id="1802112"/>
    <lineage>
        <taxon>Bacteria</taxon>
        <taxon>Candidatus Ryaniibacteriota</taxon>
    </lineage>
</organism>
<comment type="caution">
    <text evidence="3">The sequence shown here is derived from an EMBL/GenBank/DDBJ whole genome shotgun (WGS) entry which is preliminary data.</text>
</comment>
<accession>A0A1G2G1C4</accession>
<gene>
    <name evidence="3" type="ORF">A2W41_04870</name>
</gene>
<name>A0A1G2G1C4_9BACT</name>
<dbReference type="InterPro" id="IPR029057">
    <property type="entry name" value="PRTase-like"/>
</dbReference>